<dbReference type="SMART" id="SM00086">
    <property type="entry name" value="PAC"/>
    <property type="match status" value="4"/>
</dbReference>
<feature type="modified residue" description="4-aspartylphosphate" evidence="6">
    <location>
        <position position="862"/>
    </location>
</feature>
<feature type="domain" description="Response regulatory" evidence="8">
    <location>
        <begin position="812"/>
        <end position="927"/>
    </location>
</feature>
<evidence type="ECO:0000259" key="10">
    <source>
        <dbReference type="PROSITE" id="PS50113"/>
    </source>
</evidence>
<dbReference type="PROSITE" id="PS50112">
    <property type="entry name" value="PAS"/>
    <property type="match status" value="3"/>
</dbReference>
<evidence type="ECO:0000259" key="9">
    <source>
        <dbReference type="PROSITE" id="PS50112"/>
    </source>
</evidence>
<dbReference type="InterPro" id="IPR011006">
    <property type="entry name" value="CheY-like_superfamily"/>
</dbReference>
<dbReference type="InterPro" id="IPR005467">
    <property type="entry name" value="His_kinase_dom"/>
</dbReference>
<dbReference type="SUPFAM" id="SSF52172">
    <property type="entry name" value="CheY-like"/>
    <property type="match status" value="1"/>
</dbReference>
<evidence type="ECO:0000256" key="6">
    <source>
        <dbReference type="PROSITE-ProRule" id="PRU00169"/>
    </source>
</evidence>
<dbReference type="EC" id="2.7.13.3" evidence="2"/>
<evidence type="ECO:0000259" key="8">
    <source>
        <dbReference type="PROSITE" id="PS50110"/>
    </source>
</evidence>
<keyword evidence="4" id="KW-0808">Transferase</keyword>
<keyword evidence="3 6" id="KW-0597">Phosphoprotein</keyword>
<dbReference type="PROSITE" id="PS50110">
    <property type="entry name" value="RESPONSE_REGULATORY"/>
    <property type="match status" value="1"/>
</dbReference>
<feature type="domain" description="PAS" evidence="9">
    <location>
        <begin position="145"/>
        <end position="191"/>
    </location>
</feature>
<evidence type="ECO:0000256" key="2">
    <source>
        <dbReference type="ARBA" id="ARBA00012438"/>
    </source>
</evidence>
<dbReference type="InterPro" id="IPR001789">
    <property type="entry name" value="Sig_transdc_resp-reg_receiver"/>
</dbReference>
<dbReference type="InterPro" id="IPR001610">
    <property type="entry name" value="PAC"/>
</dbReference>
<dbReference type="SMART" id="SM00388">
    <property type="entry name" value="HisKA"/>
    <property type="match status" value="1"/>
</dbReference>
<dbReference type="InterPro" id="IPR036890">
    <property type="entry name" value="HATPase_C_sf"/>
</dbReference>
<dbReference type="InterPro" id="IPR003661">
    <property type="entry name" value="HisK_dim/P_dom"/>
</dbReference>
<protein>
    <recommendedName>
        <fullName evidence="2">histidine kinase</fullName>
        <ecNumber evidence="2">2.7.13.3</ecNumber>
    </recommendedName>
</protein>
<dbReference type="CDD" id="cd00082">
    <property type="entry name" value="HisKA"/>
    <property type="match status" value="1"/>
</dbReference>
<reference evidence="11 12" key="1">
    <citation type="submission" date="2023-07" db="EMBL/GenBank/DDBJ databases">
        <title>Sorghum-associated microbial communities from plants grown in Nebraska, USA.</title>
        <authorList>
            <person name="Schachtman D."/>
        </authorList>
    </citation>
    <scope>NUCLEOTIDE SEQUENCE [LARGE SCALE GENOMIC DNA]</scope>
    <source>
        <strain evidence="11 12">4099</strain>
    </source>
</reference>
<dbReference type="Gene3D" id="3.40.50.2300">
    <property type="match status" value="1"/>
</dbReference>
<evidence type="ECO:0000313" key="11">
    <source>
        <dbReference type="EMBL" id="MDR7191546.1"/>
    </source>
</evidence>
<dbReference type="InterPro" id="IPR052162">
    <property type="entry name" value="Sensor_kinase/Photoreceptor"/>
</dbReference>
<feature type="domain" description="PAS" evidence="9">
    <location>
        <begin position="272"/>
        <end position="342"/>
    </location>
</feature>
<dbReference type="PANTHER" id="PTHR43304:SF1">
    <property type="entry name" value="PAC DOMAIN-CONTAINING PROTEIN"/>
    <property type="match status" value="1"/>
</dbReference>
<dbReference type="Pfam" id="PF08447">
    <property type="entry name" value="PAS_3"/>
    <property type="match status" value="3"/>
</dbReference>
<dbReference type="InterPro" id="IPR000014">
    <property type="entry name" value="PAS"/>
</dbReference>
<dbReference type="Gene3D" id="2.10.70.100">
    <property type="match status" value="2"/>
</dbReference>
<name>A0ABU1XTX8_9GAMM</name>
<dbReference type="InterPro" id="IPR036097">
    <property type="entry name" value="HisK_dim/P_sf"/>
</dbReference>
<dbReference type="InterPro" id="IPR003594">
    <property type="entry name" value="HATPase_dom"/>
</dbReference>
<dbReference type="CDD" id="cd00130">
    <property type="entry name" value="PAS"/>
    <property type="match status" value="3"/>
</dbReference>
<dbReference type="SMART" id="SM00448">
    <property type="entry name" value="REC"/>
    <property type="match status" value="1"/>
</dbReference>
<dbReference type="SUPFAM" id="SSF47384">
    <property type="entry name" value="Homodimeric domain of signal transducing histidine kinase"/>
    <property type="match status" value="1"/>
</dbReference>
<dbReference type="PANTHER" id="PTHR43304">
    <property type="entry name" value="PHYTOCHROME-LIKE PROTEIN CPH1"/>
    <property type="match status" value="1"/>
</dbReference>
<evidence type="ECO:0000313" key="12">
    <source>
        <dbReference type="Proteomes" id="UP001256588"/>
    </source>
</evidence>
<feature type="domain" description="PAC" evidence="10">
    <location>
        <begin position="475"/>
        <end position="527"/>
    </location>
</feature>
<dbReference type="Pfam" id="PF08448">
    <property type="entry name" value="PAS_4"/>
    <property type="match status" value="1"/>
</dbReference>
<dbReference type="SMART" id="SM00091">
    <property type="entry name" value="PAS"/>
    <property type="match status" value="4"/>
</dbReference>
<feature type="domain" description="PAC" evidence="10">
    <location>
        <begin position="219"/>
        <end position="271"/>
    </location>
</feature>
<comment type="caution">
    <text evidence="11">The sequence shown here is derived from an EMBL/GenBank/DDBJ whole genome shotgun (WGS) entry which is preliminary data.</text>
</comment>
<dbReference type="Proteomes" id="UP001256588">
    <property type="component" value="Unassembled WGS sequence"/>
</dbReference>
<dbReference type="EMBL" id="JAVDWO010000001">
    <property type="protein sequence ID" value="MDR7191546.1"/>
    <property type="molecule type" value="Genomic_DNA"/>
</dbReference>
<dbReference type="NCBIfam" id="TIGR00229">
    <property type="entry name" value="sensory_box"/>
    <property type="match status" value="3"/>
</dbReference>
<dbReference type="Gene3D" id="3.30.565.10">
    <property type="entry name" value="Histidine kinase-like ATPase, C-terminal domain"/>
    <property type="match status" value="1"/>
</dbReference>
<dbReference type="InterPro" id="IPR035965">
    <property type="entry name" value="PAS-like_dom_sf"/>
</dbReference>
<dbReference type="SUPFAM" id="SSF55785">
    <property type="entry name" value="PYP-like sensor domain (PAS domain)"/>
    <property type="match status" value="4"/>
</dbReference>
<evidence type="ECO:0000259" key="7">
    <source>
        <dbReference type="PROSITE" id="PS50109"/>
    </source>
</evidence>
<dbReference type="InterPro" id="IPR013656">
    <property type="entry name" value="PAS_4"/>
</dbReference>
<feature type="domain" description="PAS" evidence="9">
    <location>
        <begin position="399"/>
        <end position="470"/>
    </location>
</feature>
<evidence type="ECO:0000256" key="4">
    <source>
        <dbReference type="ARBA" id="ARBA00022679"/>
    </source>
</evidence>
<keyword evidence="12" id="KW-1185">Reference proteome</keyword>
<feature type="domain" description="PAC" evidence="10">
    <location>
        <begin position="346"/>
        <end position="398"/>
    </location>
</feature>
<evidence type="ECO:0000256" key="3">
    <source>
        <dbReference type="ARBA" id="ARBA00022553"/>
    </source>
</evidence>
<dbReference type="Pfam" id="PF00072">
    <property type="entry name" value="Response_reg"/>
    <property type="match status" value="1"/>
</dbReference>
<dbReference type="InterPro" id="IPR000700">
    <property type="entry name" value="PAS-assoc_C"/>
</dbReference>
<dbReference type="PROSITE" id="PS50113">
    <property type="entry name" value="PAC"/>
    <property type="match status" value="4"/>
</dbReference>
<dbReference type="InterPro" id="IPR004358">
    <property type="entry name" value="Sig_transdc_His_kin-like_C"/>
</dbReference>
<dbReference type="Gene3D" id="3.30.450.20">
    <property type="entry name" value="PAS domain"/>
    <property type="match status" value="4"/>
</dbReference>
<proteinExistence type="predicted"/>
<organism evidence="11 12">
    <name type="scientific">Luteimonas terrae</name>
    <dbReference type="NCBI Taxonomy" id="1530191"/>
    <lineage>
        <taxon>Bacteria</taxon>
        <taxon>Pseudomonadati</taxon>
        <taxon>Pseudomonadota</taxon>
        <taxon>Gammaproteobacteria</taxon>
        <taxon>Lysobacterales</taxon>
        <taxon>Lysobacteraceae</taxon>
        <taxon>Luteimonas</taxon>
    </lineage>
</organism>
<evidence type="ECO:0000256" key="1">
    <source>
        <dbReference type="ARBA" id="ARBA00000085"/>
    </source>
</evidence>
<dbReference type="PROSITE" id="PS50109">
    <property type="entry name" value="HIS_KIN"/>
    <property type="match status" value="1"/>
</dbReference>
<comment type="catalytic activity">
    <reaction evidence="1">
        <text>ATP + protein L-histidine = ADP + protein N-phospho-L-histidine.</text>
        <dbReference type="EC" id="2.7.13.3"/>
    </reaction>
</comment>
<dbReference type="SUPFAM" id="SSF55874">
    <property type="entry name" value="ATPase domain of HSP90 chaperone/DNA topoisomerase II/histidine kinase"/>
    <property type="match status" value="1"/>
</dbReference>
<sequence length="935" mass="102596">MDASTPDDLDRVRDAERVEMALAAGAIVGTWFWDIPRNRVTIDDALADAFGLDPSVSRDNLPLEQILEYVHPDDRPGVSAAIADAIARGGRYAHAYRTLGTDRQYRWIEAIGRVDLDADGNAIGFPGVLIDIEERRRIEAERDHAQTLLRSFIDAAPGVVYAKDRQGRMLIGNRGTTELIGRPLEDYVGRTDAEFLGDAVQAAVVMATDERIMASGQSEQIEEAISFPDGRRAWWLSTKAPLRDSDGTVIGLVGTSLDITDRKAAEARHLEVEERYRLAARATNDAIWDWKIGDGQVVWNEALTTLFGHAEVETDAQWWLDHIHPDDRARIDSRIHEVIEGDASVWTDEYRFRRDDGSYAAVFDRGTVLRGSGGEPVRMIGAMLDLSARRTAEAALAQSEKRLRLATEAGDLGFWDVDLVHDALIWPRRTKAMFGISPDAEVTLRDFYDGLHPQDREATTAALEAAADPARRALYDVEYRTIGKEDGIERWVAAKGRGVFEGDRCVRVLGVAIDVTARKRADARLQELNEQLESRVLAEVAERTRVEEALRQSQKMEAVGQLTGGIAHDFNNMLAAVVGPLDLLSSRLKDHPDPRTRRYIDMAIDGANRAAQLTQRLLAFSRQQPLQPVPVDANRLLAGMRDLLVHSLGSSVRLETLLQDDLWCTHVDANQLENVILNLAVNARDAMPGGGRLTIATNNCRLDADDAVALHGVPPGEYVLISVSDDGSGMPPEVMAKAFDPFYTTKKVGKGTGLGLSQVYGFVRQSAGHVRMLSEVARGTVVKLYLPRLVGGVEPKPPADQGVAPPHGRQELVLVVDDEPAVRQFSTDALTELGYRVLAADGAASALQLLDAHPDIVLLFTDVVMPEVNGRQLADAALKRRPDLKVLFTTGNSRNTLVHDGVLDPGVQLIGKPYTVDTLAARVSAMLAPDRLPDA</sequence>
<feature type="domain" description="PAC" evidence="10">
    <location>
        <begin position="92"/>
        <end position="144"/>
    </location>
</feature>
<accession>A0ABU1XTX8</accession>
<evidence type="ECO:0000256" key="5">
    <source>
        <dbReference type="ARBA" id="ARBA00022777"/>
    </source>
</evidence>
<gene>
    <name evidence="11" type="ORF">J2W68_000248</name>
</gene>
<dbReference type="InterPro" id="IPR013655">
    <property type="entry name" value="PAS_fold_3"/>
</dbReference>
<dbReference type="Pfam" id="PF00512">
    <property type="entry name" value="HisKA"/>
    <property type="match status" value="1"/>
</dbReference>
<dbReference type="Gene3D" id="1.10.287.130">
    <property type="match status" value="1"/>
</dbReference>
<dbReference type="Pfam" id="PF02518">
    <property type="entry name" value="HATPase_c"/>
    <property type="match status" value="1"/>
</dbReference>
<keyword evidence="5" id="KW-0418">Kinase</keyword>
<feature type="domain" description="Histidine kinase" evidence="7">
    <location>
        <begin position="565"/>
        <end position="790"/>
    </location>
</feature>
<dbReference type="RefSeq" id="WP_310231897.1">
    <property type="nucleotide sequence ID" value="NZ_JAVDWO010000001.1"/>
</dbReference>
<dbReference type="SMART" id="SM00387">
    <property type="entry name" value="HATPase_c"/>
    <property type="match status" value="1"/>
</dbReference>
<dbReference type="PRINTS" id="PR00344">
    <property type="entry name" value="BCTRLSENSOR"/>
</dbReference>